<dbReference type="NCBIfam" id="TIGR01593">
    <property type="entry name" value="holin_tox_secr"/>
    <property type="match status" value="1"/>
</dbReference>
<accession>A0A9Y2AGM5</accession>
<dbReference type="AlphaFoldDB" id="A0A9Y2AGM5"/>
<evidence type="ECO:0000256" key="4">
    <source>
        <dbReference type="ARBA" id="ARBA00023136"/>
    </source>
</evidence>
<protein>
    <submittedName>
        <fullName evidence="6">Phage holin family protein</fullName>
    </submittedName>
</protein>
<evidence type="ECO:0000313" key="7">
    <source>
        <dbReference type="Proteomes" id="UP001243623"/>
    </source>
</evidence>
<sequence length="150" mass="16755">MFNFFREIIPVRFEMEVGAVCSFVGTFLSYLTGGFDIMFQTLIMVMFLDFVTGIMAAWCENEDSKKKPSSKRGLKGIIKKVFILSLVALAHLIDQISGGGDLARSMTIWFFFANEGLSILENASRIGLPVPKTIKNKLAQLAEEKVGKYL</sequence>
<evidence type="ECO:0000256" key="5">
    <source>
        <dbReference type="SAM" id="Phobius"/>
    </source>
</evidence>
<evidence type="ECO:0000313" key="6">
    <source>
        <dbReference type="EMBL" id="WIW70449.1"/>
    </source>
</evidence>
<dbReference type="Pfam" id="PF05105">
    <property type="entry name" value="Phage_holin_4_1"/>
    <property type="match status" value="1"/>
</dbReference>
<keyword evidence="4 5" id="KW-0472">Membrane</keyword>
<feature type="transmembrane region" description="Helical" evidence="5">
    <location>
        <begin position="12"/>
        <end position="31"/>
    </location>
</feature>
<comment type="subcellular location">
    <subcellularLocation>
        <location evidence="1">Membrane</location>
        <topology evidence="1">Multi-pass membrane protein</topology>
    </subcellularLocation>
</comment>
<proteinExistence type="predicted"/>
<feature type="transmembrane region" description="Helical" evidence="5">
    <location>
        <begin position="37"/>
        <end position="59"/>
    </location>
</feature>
<keyword evidence="7" id="KW-1185">Reference proteome</keyword>
<reference evidence="6" key="1">
    <citation type="submission" date="2023-03" db="EMBL/GenBank/DDBJ databases">
        <title>Selenobaculum gbiensis gen. nov. sp. nov., a new bacterium isolated from the gut microbiota of IBD patient.</title>
        <authorList>
            <person name="Yeo S."/>
            <person name="Park H."/>
            <person name="Huh C.S."/>
        </authorList>
    </citation>
    <scope>NUCLEOTIDE SEQUENCE</scope>
    <source>
        <strain evidence="6">ICN-92133</strain>
    </source>
</reference>
<dbReference type="InterPro" id="IPR006480">
    <property type="entry name" value="Phage_holin_4_1"/>
</dbReference>
<dbReference type="EMBL" id="CP120678">
    <property type="protein sequence ID" value="WIW70449.1"/>
    <property type="molecule type" value="Genomic_DNA"/>
</dbReference>
<keyword evidence="3 5" id="KW-1133">Transmembrane helix</keyword>
<dbReference type="RefSeq" id="WP_309320408.1">
    <property type="nucleotide sequence ID" value="NZ_CP120678.1"/>
</dbReference>
<evidence type="ECO:0000256" key="3">
    <source>
        <dbReference type="ARBA" id="ARBA00022989"/>
    </source>
</evidence>
<gene>
    <name evidence="6" type="ORF">P3F81_11250</name>
</gene>
<keyword evidence="2 5" id="KW-0812">Transmembrane</keyword>
<dbReference type="Proteomes" id="UP001243623">
    <property type="component" value="Chromosome"/>
</dbReference>
<dbReference type="GO" id="GO:0016020">
    <property type="term" value="C:membrane"/>
    <property type="evidence" value="ECO:0007669"/>
    <property type="project" value="UniProtKB-SubCell"/>
</dbReference>
<evidence type="ECO:0000256" key="2">
    <source>
        <dbReference type="ARBA" id="ARBA00022692"/>
    </source>
</evidence>
<evidence type="ECO:0000256" key="1">
    <source>
        <dbReference type="ARBA" id="ARBA00004141"/>
    </source>
</evidence>
<name>A0A9Y2AGM5_9FIRM</name>
<dbReference type="KEGG" id="sgbi:P3F81_11250"/>
<organism evidence="6 7">
    <name type="scientific">Selenobaculum gibii</name>
    <dbReference type="NCBI Taxonomy" id="3054208"/>
    <lineage>
        <taxon>Bacteria</taxon>
        <taxon>Bacillati</taxon>
        <taxon>Bacillota</taxon>
        <taxon>Negativicutes</taxon>
        <taxon>Selenomonadales</taxon>
        <taxon>Selenomonadaceae</taxon>
        <taxon>Selenobaculum</taxon>
    </lineage>
</organism>